<evidence type="ECO:0000256" key="1">
    <source>
        <dbReference type="ARBA" id="ARBA00022614"/>
    </source>
</evidence>
<dbReference type="PANTHER" id="PTHR46652:SF3">
    <property type="entry name" value="LEUCINE-RICH REPEAT-CONTAINING PROTEIN 9"/>
    <property type="match status" value="1"/>
</dbReference>
<accession>A0A315W1A3</accession>
<keyword evidence="5" id="KW-1185">Reference proteome</keyword>
<dbReference type="SMART" id="SM00365">
    <property type="entry name" value="LRR_SD22"/>
    <property type="match status" value="7"/>
</dbReference>
<dbReference type="Pfam" id="PF13855">
    <property type="entry name" value="LRR_8"/>
    <property type="match status" value="1"/>
</dbReference>
<dbReference type="InterPro" id="IPR003591">
    <property type="entry name" value="Leu-rich_rpt_typical-subtyp"/>
</dbReference>
<dbReference type="Gene3D" id="3.80.10.10">
    <property type="entry name" value="Ribonuclease Inhibitor"/>
    <property type="match status" value="3"/>
</dbReference>
<dbReference type="SUPFAM" id="SSF52058">
    <property type="entry name" value="L domain-like"/>
    <property type="match status" value="1"/>
</dbReference>
<comment type="caution">
    <text evidence="4">The sequence shown here is derived from an EMBL/GenBank/DDBJ whole genome shotgun (WGS) entry which is preliminary data.</text>
</comment>
<dbReference type="EMBL" id="NHOQ01000682">
    <property type="protein sequence ID" value="PWA29018.1"/>
    <property type="molecule type" value="Genomic_DNA"/>
</dbReference>
<proteinExistence type="predicted"/>
<feature type="region of interest" description="Disordered" evidence="3">
    <location>
        <begin position="415"/>
        <end position="434"/>
    </location>
</feature>
<protein>
    <recommendedName>
        <fullName evidence="6">Leucine-rich repeat-containing protein 49</fullName>
    </recommendedName>
</protein>
<dbReference type="Proteomes" id="UP000250572">
    <property type="component" value="Unassembled WGS sequence"/>
</dbReference>
<evidence type="ECO:0000256" key="2">
    <source>
        <dbReference type="ARBA" id="ARBA00022737"/>
    </source>
</evidence>
<feature type="compositionally biased region" description="Polar residues" evidence="3">
    <location>
        <begin position="56"/>
        <end position="73"/>
    </location>
</feature>
<evidence type="ECO:0000313" key="4">
    <source>
        <dbReference type="EMBL" id="PWA29018.1"/>
    </source>
</evidence>
<dbReference type="SMART" id="SM00369">
    <property type="entry name" value="LRR_TYP"/>
    <property type="match status" value="6"/>
</dbReference>
<gene>
    <name evidence="4" type="ORF">CCH79_00006199</name>
</gene>
<dbReference type="AlphaFoldDB" id="A0A315W1A3"/>
<dbReference type="PANTHER" id="PTHR46652">
    <property type="entry name" value="LEUCINE-RICH REPEAT AND IQ DOMAIN-CONTAINING PROTEIN 1-RELATED"/>
    <property type="match status" value="1"/>
</dbReference>
<feature type="region of interest" description="Disordered" evidence="3">
    <location>
        <begin position="387"/>
        <end position="408"/>
    </location>
</feature>
<keyword evidence="2" id="KW-0677">Repeat</keyword>
<dbReference type="InterPro" id="IPR050836">
    <property type="entry name" value="SDS22/Internalin_LRR"/>
</dbReference>
<organism evidence="4 5">
    <name type="scientific">Gambusia affinis</name>
    <name type="common">Western mosquitofish</name>
    <name type="synonym">Heterandria affinis</name>
    <dbReference type="NCBI Taxonomy" id="33528"/>
    <lineage>
        <taxon>Eukaryota</taxon>
        <taxon>Metazoa</taxon>
        <taxon>Chordata</taxon>
        <taxon>Craniata</taxon>
        <taxon>Vertebrata</taxon>
        <taxon>Euteleostomi</taxon>
        <taxon>Actinopterygii</taxon>
        <taxon>Neopterygii</taxon>
        <taxon>Teleostei</taxon>
        <taxon>Neoteleostei</taxon>
        <taxon>Acanthomorphata</taxon>
        <taxon>Ovalentaria</taxon>
        <taxon>Atherinomorphae</taxon>
        <taxon>Cyprinodontiformes</taxon>
        <taxon>Poeciliidae</taxon>
        <taxon>Poeciliinae</taxon>
        <taxon>Gambusia</taxon>
    </lineage>
</organism>
<dbReference type="InterPro" id="IPR001611">
    <property type="entry name" value="Leu-rich_rpt"/>
</dbReference>
<reference evidence="4 5" key="1">
    <citation type="journal article" date="2018" name="G3 (Bethesda)">
        <title>A High-Quality Reference Genome for the Invasive Mosquitofish Gambusia affinis Using a Chicago Library.</title>
        <authorList>
            <person name="Hoffberg S.L."/>
            <person name="Troendle N.J."/>
            <person name="Glenn T.C."/>
            <person name="Mahmud O."/>
            <person name="Louha S."/>
            <person name="Chalopin D."/>
            <person name="Bennetzen J.L."/>
            <person name="Mauricio R."/>
        </authorList>
    </citation>
    <scope>NUCLEOTIDE SEQUENCE [LARGE SCALE GENOMIC DNA]</scope>
    <source>
        <strain evidence="4">NE01/NJP1002.9</strain>
        <tissue evidence="4">Muscle</tissue>
    </source>
</reference>
<evidence type="ECO:0000256" key="3">
    <source>
        <dbReference type="SAM" id="MobiDB-lite"/>
    </source>
</evidence>
<evidence type="ECO:0000313" key="5">
    <source>
        <dbReference type="Proteomes" id="UP000250572"/>
    </source>
</evidence>
<dbReference type="InterPro" id="IPR032675">
    <property type="entry name" value="LRR_dom_sf"/>
</dbReference>
<dbReference type="STRING" id="33528.ENSGAFP00000013952"/>
<evidence type="ECO:0008006" key="6">
    <source>
        <dbReference type="Google" id="ProtNLM"/>
    </source>
</evidence>
<feature type="region of interest" description="Disordered" evidence="3">
    <location>
        <begin position="56"/>
        <end position="83"/>
    </location>
</feature>
<keyword evidence="1" id="KW-0433">Leucine-rich repeat</keyword>
<sequence length="801" mass="90668">MESDLTYGKTKRGGRKQHNNISDKCLLLTPMINSCKLHLMTAKTLVAGNLQTMSDSQDFNKQPNISTTQTAGDSNPECELHSNNKTSDYSAQHLVRLSGAAPVSHCPNEARGRLSRMPHSAEITFHHMCLKPLKPVGSQGFNYRASSGFTCTQITSAASFQRIDLDRRCLEEFPQVGFIEELQLLNLQHNLITRIQHLSHLQQLTVLNLHDNHISDMNGIENLSALRVLMLGKNRIHKICCLERLYKLNILDLHNNQIRKIENMSHLSELQVLNLSGNRISSMENLQGLSSLTELNLQYNCISVVTEVDRLAGLQRLFLSCNNIHSFDQLACLGESQSISELTLDGNPVALETWYKQAVLRCVLHLRQLDMKRITDEDRRMAGVLTRKEEEKKKESHKQTIHKTDKSRFRTRTTIRRNRKQTPHQQPLVETGSGNVQSLSLSDSHLAELDGDTLRLFGLGALEALERGWGVQTAGAVNIITFRFINFDAIVPTLPRIRVKFPNLSHLIFLETNISRLPQLAALAQVRRLDQLTIHPEGNPVVSLALWRSFIIYRLYHFNLQKINGQEVTMNDVIAAERVFGTLGHIAATETPRCRLLLLLEESRKRQLQFLLEGRGRRAGLSPEELRDNGKLLGEGLSRALFNYPSRDCNAESPEEGTMESSERAAVIEQYLQELVKRASDTNLKGEALHKLWPSMFAEMVRDCVLEMRDRGAFRQASLAKLTETKQIQARTLGKKAGGGSHLRIFYMTAQRTKWNRLAEAGGAAEDYLFSCYFGHNSWTVNKQQITGSFMEMLISFSRMT</sequence>
<name>A0A315W1A3_GAMAF</name>
<dbReference type="PROSITE" id="PS51450">
    <property type="entry name" value="LRR"/>
    <property type="match status" value="7"/>
</dbReference>